<protein>
    <submittedName>
        <fullName evidence="2">Uncharacterized protein</fullName>
    </submittedName>
</protein>
<dbReference type="AlphaFoldDB" id="A0AAN9NQK5"/>
<gene>
    <name evidence="2" type="ORF">VNO80_02946</name>
</gene>
<name>A0AAN9NQK5_PHACN</name>
<reference evidence="2 3" key="1">
    <citation type="submission" date="2024-01" db="EMBL/GenBank/DDBJ databases">
        <title>The genomes of 5 underutilized Papilionoideae crops provide insights into root nodulation and disease resistanc.</title>
        <authorList>
            <person name="Jiang F."/>
        </authorList>
    </citation>
    <scope>NUCLEOTIDE SEQUENCE [LARGE SCALE GENOMIC DNA]</scope>
    <source>
        <strain evidence="2">JINMINGXINNONG_FW02</strain>
        <tissue evidence="2">Leaves</tissue>
    </source>
</reference>
<accession>A0AAN9NQK5</accession>
<evidence type="ECO:0000313" key="3">
    <source>
        <dbReference type="Proteomes" id="UP001374584"/>
    </source>
</evidence>
<dbReference type="Proteomes" id="UP001374584">
    <property type="component" value="Unassembled WGS sequence"/>
</dbReference>
<keyword evidence="3" id="KW-1185">Reference proteome</keyword>
<organism evidence="2 3">
    <name type="scientific">Phaseolus coccineus</name>
    <name type="common">Scarlet runner bean</name>
    <name type="synonym">Phaseolus multiflorus</name>
    <dbReference type="NCBI Taxonomy" id="3886"/>
    <lineage>
        <taxon>Eukaryota</taxon>
        <taxon>Viridiplantae</taxon>
        <taxon>Streptophyta</taxon>
        <taxon>Embryophyta</taxon>
        <taxon>Tracheophyta</taxon>
        <taxon>Spermatophyta</taxon>
        <taxon>Magnoliopsida</taxon>
        <taxon>eudicotyledons</taxon>
        <taxon>Gunneridae</taxon>
        <taxon>Pentapetalae</taxon>
        <taxon>rosids</taxon>
        <taxon>fabids</taxon>
        <taxon>Fabales</taxon>
        <taxon>Fabaceae</taxon>
        <taxon>Papilionoideae</taxon>
        <taxon>50 kb inversion clade</taxon>
        <taxon>NPAAA clade</taxon>
        <taxon>indigoferoid/millettioid clade</taxon>
        <taxon>Phaseoleae</taxon>
        <taxon>Phaseolus</taxon>
    </lineage>
</organism>
<sequence length="105" mass="11771">MCAGLRIIGMAMLPIVDAPVKKNAESIKSPPSRFIRNSVDPPPKKKQVQVPFTPPLESFVPTNDEVIKPICDDDDDNDDVNESSKDDQEHDGNYIDNWDFNNTND</sequence>
<feature type="compositionally biased region" description="Basic and acidic residues" evidence="1">
    <location>
        <begin position="82"/>
        <end position="93"/>
    </location>
</feature>
<dbReference type="EMBL" id="JAYMYR010000002">
    <property type="protein sequence ID" value="KAK7377520.1"/>
    <property type="molecule type" value="Genomic_DNA"/>
</dbReference>
<evidence type="ECO:0000256" key="1">
    <source>
        <dbReference type="SAM" id="MobiDB-lite"/>
    </source>
</evidence>
<proteinExistence type="predicted"/>
<evidence type="ECO:0000313" key="2">
    <source>
        <dbReference type="EMBL" id="KAK7377520.1"/>
    </source>
</evidence>
<comment type="caution">
    <text evidence="2">The sequence shown here is derived from an EMBL/GenBank/DDBJ whole genome shotgun (WGS) entry which is preliminary data.</text>
</comment>
<feature type="region of interest" description="Disordered" evidence="1">
    <location>
        <begin position="24"/>
        <end position="105"/>
    </location>
</feature>
<feature type="compositionally biased region" description="Acidic residues" evidence="1">
    <location>
        <begin position="72"/>
        <end position="81"/>
    </location>
</feature>